<evidence type="ECO:0000313" key="4">
    <source>
        <dbReference type="Proteomes" id="UP000297900"/>
    </source>
</evidence>
<comment type="caution">
    <text evidence="3">The sequence shown here is derived from an EMBL/GenBank/DDBJ whole genome shotgun (WGS) entry which is preliminary data.</text>
</comment>
<dbReference type="RefSeq" id="WP_135150287.1">
    <property type="nucleotide sequence ID" value="NZ_SOMN01000001.1"/>
</dbReference>
<dbReference type="Gene3D" id="3.40.50.12710">
    <property type="match status" value="1"/>
</dbReference>
<gene>
    <name evidence="3" type="ORF">E2980_01190</name>
</gene>
<dbReference type="AlphaFoldDB" id="A0A4Y8M9F7"/>
<protein>
    <submittedName>
        <fullName evidence="3">SAM-dependent methyltransferase</fullName>
    </submittedName>
</protein>
<dbReference type="EMBL" id="SOMN01000001">
    <property type="protein sequence ID" value="TFE31719.1"/>
    <property type="molecule type" value="Genomic_DNA"/>
</dbReference>
<dbReference type="Pfam" id="PF02636">
    <property type="entry name" value="Methyltransf_28"/>
    <property type="match status" value="1"/>
</dbReference>
<proteinExistence type="predicted"/>
<keyword evidence="1 3" id="KW-0489">Methyltransferase</keyword>
<accession>A0A4Y8M9F7</accession>
<dbReference type="OrthoDB" id="9794208at2"/>
<dbReference type="GO" id="GO:0032259">
    <property type="term" value="P:methylation"/>
    <property type="evidence" value="ECO:0007669"/>
    <property type="project" value="UniProtKB-KW"/>
</dbReference>
<evidence type="ECO:0000256" key="2">
    <source>
        <dbReference type="ARBA" id="ARBA00022679"/>
    </source>
</evidence>
<dbReference type="InterPro" id="IPR038375">
    <property type="entry name" value="NDUFAF7_sf"/>
</dbReference>
<dbReference type="Proteomes" id="UP000297900">
    <property type="component" value="Unassembled WGS sequence"/>
</dbReference>
<organism evidence="3 4">
    <name type="scientific">Cohnella luojiensis</name>
    <dbReference type="NCBI Taxonomy" id="652876"/>
    <lineage>
        <taxon>Bacteria</taxon>
        <taxon>Bacillati</taxon>
        <taxon>Bacillota</taxon>
        <taxon>Bacilli</taxon>
        <taxon>Bacillales</taxon>
        <taxon>Paenibacillaceae</taxon>
        <taxon>Cohnella</taxon>
    </lineage>
</organism>
<keyword evidence="4" id="KW-1185">Reference proteome</keyword>
<evidence type="ECO:0000256" key="1">
    <source>
        <dbReference type="ARBA" id="ARBA00022603"/>
    </source>
</evidence>
<reference evidence="3 4" key="1">
    <citation type="submission" date="2019-03" db="EMBL/GenBank/DDBJ databases">
        <title>Cohnella endophytica sp. nov., a novel endophytic bacterium isolated from bark of Sonneratia apetala.</title>
        <authorList>
            <person name="Tuo L."/>
        </authorList>
    </citation>
    <scope>NUCLEOTIDE SEQUENCE [LARGE SCALE GENOMIC DNA]</scope>
    <source>
        <strain evidence="3 4">CCTCC AB 208254</strain>
    </source>
</reference>
<evidence type="ECO:0000313" key="3">
    <source>
        <dbReference type="EMBL" id="TFE31719.1"/>
    </source>
</evidence>
<sequence>MNTPNRGTPLTAVIKEKIAASERHGVSDDGKKLSAIPFHQYMTLCLYHPEFGYYRAGTSRVGREGDFYTSAFVGDIMGEQLASELSKLAGQWFAEDADVEIVDWGGGTGRLSRQMLDAWNSEERPKTSALGKAFRLTVVEGNPEHRRLASEQLAAYVQFGQALVVEEWDRDSLGKNPAIIVANELLDAFPTHRLVQRNGKLLEWGVAVSEASGSLIHCLMKPEDPRLAAWMSEEGTTLADNQTVEVNLDAAEWVAGLAGRLTKAILVFIDYGDDSSELLAPHRMDGTLLCYYNHRAHNDPFFLPGGQDLTSHVNFSHIRRCAEASGWRELWYGSQKRFLMESGVMEKLSSHALTDPFHPTVRKNRAIRQLLLSDGMSELFKVQIFIKKE</sequence>
<dbReference type="InterPro" id="IPR003788">
    <property type="entry name" value="NDUFAF7"/>
</dbReference>
<name>A0A4Y8M9F7_9BACL</name>
<dbReference type="GO" id="GO:0035243">
    <property type="term" value="F:protein-arginine omega-N symmetric methyltransferase activity"/>
    <property type="evidence" value="ECO:0007669"/>
    <property type="project" value="TreeGrafter"/>
</dbReference>
<keyword evidence="2 3" id="KW-0808">Transferase</keyword>
<dbReference type="InterPro" id="IPR029063">
    <property type="entry name" value="SAM-dependent_MTases_sf"/>
</dbReference>
<dbReference type="PANTHER" id="PTHR12049:SF7">
    <property type="entry name" value="PROTEIN ARGININE METHYLTRANSFERASE NDUFAF7, MITOCHONDRIAL"/>
    <property type="match status" value="1"/>
</dbReference>
<dbReference type="PANTHER" id="PTHR12049">
    <property type="entry name" value="PROTEIN ARGININE METHYLTRANSFERASE NDUFAF7, MITOCHONDRIAL"/>
    <property type="match status" value="1"/>
</dbReference>
<dbReference type="SUPFAM" id="SSF53335">
    <property type="entry name" value="S-adenosyl-L-methionine-dependent methyltransferases"/>
    <property type="match status" value="1"/>
</dbReference>